<dbReference type="InterPro" id="IPR004391">
    <property type="entry name" value="Glu_race"/>
</dbReference>
<evidence type="ECO:0000313" key="9">
    <source>
        <dbReference type="EMBL" id="MBC3915946.1"/>
    </source>
</evidence>
<evidence type="ECO:0000259" key="8">
    <source>
        <dbReference type="PROSITE" id="PS50994"/>
    </source>
</evidence>
<dbReference type="Proteomes" id="UP000650424">
    <property type="component" value="Unassembled WGS sequence"/>
</dbReference>
<protein>
    <recommendedName>
        <fullName evidence="2 7">Glutamate racemase</fullName>
        <ecNumber evidence="2 7">5.1.1.3</ecNumber>
    </recommendedName>
</protein>
<organism evidence="9 10">
    <name type="scientific">Undibacterium hunanense</name>
    <dbReference type="NCBI Taxonomy" id="2762292"/>
    <lineage>
        <taxon>Bacteria</taxon>
        <taxon>Pseudomonadati</taxon>
        <taxon>Pseudomonadota</taxon>
        <taxon>Betaproteobacteria</taxon>
        <taxon>Burkholderiales</taxon>
        <taxon>Oxalobacteraceae</taxon>
        <taxon>Undibacterium</taxon>
    </lineage>
</organism>
<dbReference type="InterPro" id="IPR001584">
    <property type="entry name" value="Integrase_cat-core"/>
</dbReference>
<dbReference type="SUPFAM" id="SSF53681">
    <property type="entry name" value="Aspartate/glutamate racemase"/>
    <property type="match status" value="2"/>
</dbReference>
<feature type="binding site" evidence="7">
    <location>
        <begin position="45"/>
        <end position="46"/>
    </location>
    <ligand>
        <name>substrate</name>
    </ligand>
</feature>
<dbReference type="GO" id="GO:0008881">
    <property type="term" value="F:glutamate racemase activity"/>
    <property type="evidence" value="ECO:0007669"/>
    <property type="project" value="UniProtKB-EC"/>
</dbReference>
<evidence type="ECO:0000256" key="7">
    <source>
        <dbReference type="HAMAP-Rule" id="MF_00258"/>
    </source>
</evidence>
<dbReference type="PROSITE" id="PS50994">
    <property type="entry name" value="INTEGRASE"/>
    <property type="match status" value="1"/>
</dbReference>
<dbReference type="EMBL" id="JACOGF010000001">
    <property type="protein sequence ID" value="MBC3915946.1"/>
    <property type="molecule type" value="Genomic_DNA"/>
</dbReference>
<keyword evidence="6 7" id="KW-0961">Cell wall biogenesis/degradation</keyword>
<dbReference type="PROSITE" id="PS00924">
    <property type="entry name" value="ASP_GLU_RACEMASE_2"/>
    <property type="match status" value="1"/>
</dbReference>
<dbReference type="EC" id="5.1.1.3" evidence="2 7"/>
<dbReference type="Pfam" id="PF01177">
    <property type="entry name" value="Asp_Glu_race"/>
    <property type="match status" value="1"/>
</dbReference>
<comment type="catalytic activity">
    <reaction evidence="1 7">
        <text>L-glutamate = D-glutamate</text>
        <dbReference type="Rhea" id="RHEA:12813"/>
        <dbReference type="ChEBI" id="CHEBI:29985"/>
        <dbReference type="ChEBI" id="CHEBI:29986"/>
        <dbReference type="EC" id="5.1.1.3"/>
    </reaction>
</comment>
<keyword evidence="3 7" id="KW-0133">Cell shape</keyword>
<dbReference type="InterPro" id="IPR018187">
    <property type="entry name" value="Asp/Glu_racemase_AS_1"/>
</dbReference>
<dbReference type="RefSeq" id="WP_186945213.1">
    <property type="nucleotide sequence ID" value="NZ_JACOGF010000001.1"/>
</dbReference>
<evidence type="ECO:0000256" key="3">
    <source>
        <dbReference type="ARBA" id="ARBA00022960"/>
    </source>
</evidence>
<evidence type="ECO:0000256" key="2">
    <source>
        <dbReference type="ARBA" id="ARBA00013090"/>
    </source>
</evidence>
<dbReference type="Gene3D" id="3.40.50.1860">
    <property type="match status" value="2"/>
</dbReference>
<dbReference type="PROSITE" id="PS00923">
    <property type="entry name" value="ASP_GLU_RACEMASE_1"/>
    <property type="match status" value="1"/>
</dbReference>
<comment type="similarity">
    <text evidence="7">Belongs to the aspartate/glutamate racemases family.</text>
</comment>
<reference evidence="9 10" key="1">
    <citation type="submission" date="2020-08" db="EMBL/GenBank/DDBJ databases">
        <title>Novel species isolated from subtropical streams in China.</title>
        <authorList>
            <person name="Lu H."/>
        </authorList>
    </citation>
    <scope>NUCLEOTIDE SEQUENCE [LARGE SCALE GENOMIC DNA]</scope>
    <source>
        <strain evidence="9 10">CY18W</strain>
    </source>
</reference>
<dbReference type="InterPro" id="IPR033134">
    <property type="entry name" value="Asp/Glu_racemase_AS_2"/>
</dbReference>
<evidence type="ECO:0000313" key="10">
    <source>
        <dbReference type="Proteomes" id="UP000650424"/>
    </source>
</evidence>
<feature type="active site" description="Proton donor/acceptor" evidence="7">
    <location>
        <position position="189"/>
    </location>
</feature>
<evidence type="ECO:0000256" key="4">
    <source>
        <dbReference type="ARBA" id="ARBA00022984"/>
    </source>
</evidence>
<feature type="binding site" evidence="7">
    <location>
        <begin position="77"/>
        <end position="78"/>
    </location>
    <ligand>
        <name>substrate</name>
    </ligand>
</feature>
<gene>
    <name evidence="7 9" type="primary">murI</name>
    <name evidence="9" type="ORF">H8L32_00480</name>
</gene>
<proteinExistence type="inferred from homology"/>
<comment type="pathway">
    <text evidence="7">Cell wall biogenesis; peptidoglycan biosynthesis.</text>
</comment>
<keyword evidence="4 7" id="KW-0573">Peptidoglycan synthesis</keyword>
<evidence type="ECO:0000256" key="1">
    <source>
        <dbReference type="ARBA" id="ARBA00001602"/>
    </source>
</evidence>
<evidence type="ECO:0000256" key="6">
    <source>
        <dbReference type="ARBA" id="ARBA00023316"/>
    </source>
</evidence>
<feature type="binding site" evidence="7">
    <location>
        <begin position="13"/>
        <end position="14"/>
    </location>
    <ligand>
        <name>substrate</name>
    </ligand>
</feature>
<comment type="function">
    <text evidence="7">Provides the (R)-glutamate required for cell wall biosynthesis.</text>
</comment>
<dbReference type="NCBIfam" id="TIGR00067">
    <property type="entry name" value="glut_race"/>
    <property type="match status" value="1"/>
</dbReference>
<dbReference type="InterPro" id="IPR015942">
    <property type="entry name" value="Asp/Glu/hydantoin_racemase"/>
</dbReference>
<dbReference type="InterPro" id="IPR001920">
    <property type="entry name" value="Asp/Glu_race"/>
</dbReference>
<sequence length="277" mass="29818">MTHDTSAPVGVFDSGIGGLSVLRHIQQTLPNESLLYVADSGFAPYGDKPAALILERSIAVTEFLLSQQIKALVIACNTATAAAIAHLRLRYPELIIIGMEPGLKPAALLSQTQTVGVLATRSTLHSDKYQRLSVQLSTETGVNFMPQACIGLVDQIEKADIDSEQIRILLQRYLTPLLDANADTLVLGCTHYPLVTHLIREFVAQHLAGSRPVQLVDTGHAVALQLQRLLIQRGLDRKTAVPTAFTACASGSVERLRQACTQWLNVGPSNISAALVA</sequence>
<comment type="caution">
    <text evidence="9">The sequence shown here is derived from an EMBL/GenBank/DDBJ whole genome shotgun (WGS) entry which is preliminary data.</text>
</comment>
<accession>A0ABR6ZJ72</accession>
<feature type="domain" description="Integrase catalytic" evidence="8">
    <location>
        <begin position="142"/>
        <end position="277"/>
    </location>
</feature>
<keyword evidence="5 7" id="KW-0413">Isomerase</keyword>
<keyword evidence="10" id="KW-1185">Reference proteome</keyword>
<feature type="active site" description="Proton donor/acceptor" evidence="7">
    <location>
        <position position="76"/>
    </location>
</feature>
<feature type="binding site" evidence="7">
    <location>
        <begin position="190"/>
        <end position="191"/>
    </location>
    <ligand>
        <name>substrate</name>
    </ligand>
</feature>
<dbReference type="PANTHER" id="PTHR21198:SF2">
    <property type="entry name" value="GLUTAMATE RACEMASE"/>
    <property type="match status" value="1"/>
</dbReference>
<evidence type="ECO:0000256" key="5">
    <source>
        <dbReference type="ARBA" id="ARBA00023235"/>
    </source>
</evidence>
<dbReference type="HAMAP" id="MF_00258">
    <property type="entry name" value="Glu_racemase"/>
    <property type="match status" value="1"/>
</dbReference>
<dbReference type="PANTHER" id="PTHR21198">
    <property type="entry name" value="GLUTAMATE RACEMASE"/>
    <property type="match status" value="1"/>
</dbReference>
<name>A0ABR6ZJ72_9BURK</name>